<protein>
    <recommendedName>
        <fullName evidence="1">WD repeat, SAM and U-box domain-containing protein 1</fullName>
    </recommendedName>
</protein>
<dbReference type="STRING" id="307972.A0A2G8KKJ5"/>
<evidence type="ECO:0000256" key="4">
    <source>
        <dbReference type="PROSITE-ProRule" id="PRU00221"/>
    </source>
</evidence>
<dbReference type="PROSITE" id="PS00678">
    <property type="entry name" value="WD_REPEATS_1"/>
    <property type="match status" value="1"/>
</dbReference>
<feature type="repeat" description="WD" evidence="4">
    <location>
        <begin position="263"/>
        <end position="296"/>
    </location>
</feature>
<dbReference type="Gene3D" id="3.30.40.10">
    <property type="entry name" value="Zinc/RING finger domain, C3HC4 (zinc finger)"/>
    <property type="match status" value="1"/>
</dbReference>
<gene>
    <name evidence="8" type="ORF">BSL78_14628</name>
</gene>
<dbReference type="InterPro" id="IPR020472">
    <property type="entry name" value="WD40_PAC1"/>
</dbReference>
<dbReference type="Gene3D" id="1.10.150.50">
    <property type="entry name" value="Transcription Factor, Ets-1"/>
    <property type="match status" value="1"/>
</dbReference>
<dbReference type="PROSITE" id="PS50294">
    <property type="entry name" value="WD_REPEATS_REGION"/>
    <property type="match status" value="4"/>
</dbReference>
<dbReference type="GO" id="GO:0004842">
    <property type="term" value="F:ubiquitin-protein transferase activity"/>
    <property type="evidence" value="ECO:0007669"/>
    <property type="project" value="InterPro"/>
</dbReference>
<sequence length="463" mass="50508">MLATGSGDKAIRLWNLPDFEELSFSPLLGHSYYVNLLCVQYIWDYAGLLLHGREDYSLGYQERRIASGLVSSQQVHRQICCFSPDSQHLVTGATDNAICVFSIATKQLIRIIEMAHENYVSSLSFTPDNMHIVSGSGNGDLKVWQAQNVHANKAIYYIAECQDLGMSCLAISPTFGSAAPNTQTPGDKTYFLLATCGGDSRINLWDLNTAPKCNTNLRCVLSGHTANVMMVAFSPDGKLLASGAMDKLVKVWCPIVGNVLFTLESHSRYITSVAFSMDNVFLATGSADRTAMIWSLTGAAPGTATDTTPPLIDVDTEGNQPLTSPEGLVSSSSSSVGPKPLLTWSPDDVANWLQEIGLDQYADSFKEQLIDGEEIQNLTNESLSQDLGVKALGHRQKILRAVLVVKEQGFYVSGKPSDDSVPDEYLCPITRQIMTDPVIAADGFSYEEILSVRGWERVTTPVR</sequence>
<dbReference type="PROSITE" id="PS50105">
    <property type="entry name" value="SAM_DOMAIN"/>
    <property type="match status" value="1"/>
</dbReference>
<feature type="domain" description="SAM" evidence="6">
    <location>
        <begin position="344"/>
        <end position="408"/>
    </location>
</feature>
<feature type="repeat" description="WD" evidence="4">
    <location>
        <begin position="1"/>
        <end position="24"/>
    </location>
</feature>
<dbReference type="InterPro" id="IPR013761">
    <property type="entry name" value="SAM/pointed_sf"/>
</dbReference>
<dbReference type="InterPro" id="IPR019775">
    <property type="entry name" value="WD40_repeat_CS"/>
</dbReference>
<dbReference type="Gene3D" id="2.130.10.10">
    <property type="entry name" value="YVTN repeat-like/Quinoprotein amine dehydrogenase"/>
    <property type="match status" value="2"/>
</dbReference>
<organism evidence="8 9">
    <name type="scientific">Stichopus japonicus</name>
    <name type="common">Sea cucumber</name>
    <dbReference type="NCBI Taxonomy" id="307972"/>
    <lineage>
        <taxon>Eukaryota</taxon>
        <taxon>Metazoa</taxon>
        <taxon>Echinodermata</taxon>
        <taxon>Eleutherozoa</taxon>
        <taxon>Echinozoa</taxon>
        <taxon>Holothuroidea</taxon>
        <taxon>Aspidochirotacea</taxon>
        <taxon>Aspidochirotida</taxon>
        <taxon>Stichopodidae</taxon>
        <taxon>Apostichopus</taxon>
    </lineage>
</organism>
<evidence type="ECO:0000256" key="2">
    <source>
        <dbReference type="ARBA" id="ARBA00022574"/>
    </source>
</evidence>
<dbReference type="SMART" id="SM00454">
    <property type="entry name" value="SAM"/>
    <property type="match status" value="1"/>
</dbReference>
<dbReference type="PANTHER" id="PTHR46573">
    <property type="entry name" value="WD REPEAT, SAM AND U-BOX DOMAIN-CONTAINING PROTEIN 1"/>
    <property type="match status" value="1"/>
</dbReference>
<feature type="repeat" description="WD" evidence="4">
    <location>
        <begin position="221"/>
        <end position="252"/>
    </location>
</feature>
<proteinExistence type="predicted"/>
<dbReference type="AlphaFoldDB" id="A0A2G8KKJ5"/>
<dbReference type="InterPro" id="IPR003613">
    <property type="entry name" value="Ubox_domain"/>
</dbReference>
<dbReference type="GO" id="GO:0016567">
    <property type="term" value="P:protein ubiquitination"/>
    <property type="evidence" value="ECO:0007669"/>
    <property type="project" value="InterPro"/>
</dbReference>
<dbReference type="SMART" id="SM00320">
    <property type="entry name" value="WD40"/>
    <property type="match status" value="5"/>
</dbReference>
<dbReference type="PRINTS" id="PR00320">
    <property type="entry name" value="GPROTEINBRPT"/>
</dbReference>
<dbReference type="SUPFAM" id="SSF57850">
    <property type="entry name" value="RING/U-box"/>
    <property type="match status" value="1"/>
</dbReference>
<dbReference type="CDD" id="cd00200">
    <property type="entry name" value="WD40"/>
    <property type="match status" value="1"/>
</dbReference>
<dbReference type="InterPro" id="IPR052085">
    <property type="entry name" value="WD-SAM-U-box"/>
</dbReference>
<feature type="region of interest" description="Disordered" evidence="5">
    <location>
        <begin position="304"/>
        <end position="336"/>
    </location>
</feature>
<evidence type="ECO:0000256" key="3">
    <source>
        <dbReference type="ARBA" id="ARBA00022737"/>
    </source>
</evidence>
<dbReference type="SUPFAM" id="SSF50978">
    <property type="entry name" value="WD40 repeat-like"/>
    <property type="match status" value="1"/>
</dbReference>
<dbReference type="OrthoDB" id="10064100at2759"/>
<dbReference type="Pfam" id="PF04564">
    <property type="entry name" value="U-box"/>
    <property type="match status" value="1"/>
</dbReference>
<dbReference type="SUPFAM" id="SSF47769">
    <property type="entry name" value="SAM/Pointed domain"/>
    <property type="match status" value="1"/>
</dbReference>
<dbReference type="PANTHER" id="PTHR46573:SF1">
    <property type="entry name" value="WD REPEAT, SAM AND U-BOX DOMAIN-CONTAINING PROTEIN 1"/>
    <property type="match status" value="1"/>
</dbReference>
<evidence type="ECO:0000259" key="7">
    <source>
        <dbReference type="PROSITE" id="PS51698"/>
    </source>
</evidence>
<dbReference type="InterPro" id="IPR036322">
    <property type="entry name" value="WD40_repeat_dom_sf"/>
</dbReference>
<evidence type="ECO:0000256" key="5">
    <source>
        <dbReference type="SAM" id="MobiDB-lite"/>
    </source>
</evidence>
<reference evidence="8 9" key="1">
    <citation type="journal article" date="2017" name="PLoS Biol.">
        <title>The sea cucumber genome provides insights into morphological evolution and visceral regeneration.</title>
        <authorList>
            <person name="Zhang X."/>
            <person name="Sun L."/>
            <person name="Yuan J."/>
            <person name="Sun Y."/>
            <person name="Gao Y."/>
            <person name="Zhang L."/>
            <person name="Li S."/>
            <person name="Dai H."/>
            <person name="Hamel J.F."/>
            <person name="Liu C."/>
            <person name="Yu Y."/>
            <person name="Liu S."/>
            <person name="Lin W."/>
            <person name="Guo K."/>
            <person name="Jin S."/>
            <person name="Xu P."/>
            <person name="Storey K.B."/>
            <person name="Huan P."/>
            <person name="Zhang T."/>
            <person name="Zhou Y."/>
            <person name="Zhang J."/>
            <person name="Lin C."/>
            <person name="Li X."/>
            <person name="Xing L."/>
            <person name="Huo D."/>
            <person name="Sun M."/>
            <person name="Wang L."/>
            <person name="Mercier A."/>
            <person name="Li F."/>
            <person name="Yang H."/>
            <person name="Xiang J."/>
        </authorList>
    </citation>
    <scope>NUCLEOTIDE SEQUENCE [LARGE SCALE GENOMIC DNA]</scope>
    <source>
        <strain evidence="8">Shaxun</strain>
        <tissue evidence="8">Muscle</tissue>
    </source>
</reference>
<evidence type="ECO:0000313" key="8">
    <source>
        <dbReference type="EMBL" id="PIK48526.1"/>
    </source>
</evidence>
<name>A0A2G8KKJ5_STIJA</name>
<evidence type="ECO:0000313" key="9">
    <source>
        <dbReference type="Proteomes" id="UP000230750"/>
    </source>
</evidence>
<evidence type="ECO:0000259" key="6">
    <source>
        <dbReference type="PROSITE" id="PS50105"/>
    </source>
</evidence>
<dbReference type="Proteomes" id="UP000230750">
    <property type="component" value="Unassembled WGS sequence"/>
</dbReference>
<keyword evidence="3" id="KW-0677">Repeat</keyword>
<accession>A0A2G8KKJ5</accession>
<dbReference type="InterPro" id="IPR001680">
    <property type="entry name" value="WD40_rpt"/>
</dbReference>
<feature type="repeat" description="WD" evidence="4">
    <location>
        <begin position="113"/>
        <end position="154"/>
    </location>
</feature>
<keyword evidence="9" id="KW-1185">Reference proteome</keyword>
<dbReference type="InterPro" id="IPR001660">
    <property type="entry name" value="SAM"/>
</dbReference>
<dbReference type="Pfam" id="PF00400">
    <property type="entry name" value="WD40"/>
    <property type="match status" value="4"/>
</dbReference>
<dbReference type="PROSITE" id="PS51698">
    <property type="entry name" value="U_BOX"/>
    <property type="match status" value="1"/>
</dbReference>
<comment type="caution">
    <text evidence="8">The sequence shown here is derived from an EMBL/GenBank/DDBJ whole genome shotgun (WGS) entry which is preliminary data.</text>
</comment>
<feature type="domain" description="U-box" evidence="7">
    <location>
        <begin position="420"/>
        <end position="447"/>
    </location>
</feature>
<dbReference type="Pfam" id="PF00536">
    <property type="entry name" value="SAM_1"/>
    <property type="match status" value="1"/>
</dbReference>
<dbReference type="InterPro" id="IPR013083">
    <property type="entry name" value="Znf_RING/FYVE/PHD"/>
</dbReference>
<dbReference type="InterPro" id="IPR015943">
    <property type="entry name" value="WD40/YVTN_repeat-like_dom_sf"/>
</dbReference>
<evidence type="ECO:0000256" key="1">
    <source>
        <dbReference type="ARBA" id="ARBA00020894"/>
    </source>
</evidence>
<keyword evidence="2 4" id="KW-0853">WD repeat</keyword>
<dbReference type="PROSITE" id="PS50082">
    <property type="entry name" value="WD_REPEATS_2"/>
    <property type="match status" value="4"/>
</dbReference>
<dbReference type="EMBL" id="MRZV01000518">
    <property type="protein sequence ID" value="PIK48526.1"/>
    <property type="molecule type" value="Genomic_DNA"/>
</dbReference>